<evidence type="ECO:0000256" key="1">
    <source>
        <dbReference type="ARBA" id="ARBA00022617"/>
    </source>
</evidence>
<organism evidence="6 7">
    <name type="scientific">Pseudofulvimonas gallinarii</name>
    <dbReference type="NCBI Taxonomy" id="634155"/>
    <lineage>
        <taxon>Bacteria</taxon>
        <taxon>Pseudomonadati</taxon>
        <taxon>Pseudomonadota</taxon>
        <taxon>Gammaproteobacteria</taxon>
        <taxon>Lysobacterales</taxon>
        <taxon>Rhodanobacteraceae</taxon>
        <taxon>Pseudofulvimonas</taxon>
    </lineage>
</organism>
<dbReference type="EMBL" id="SMAF01000003">
    <property type="protein sequence ID" value="TCT00326.1"/>
    <property type="molecule type" value="Genomic_DNA"/>
</dbReference>
<dbReference type="InterPro" id="IPR036909">
    <property type="entry name" value="Cyt_c-like_dom_sf"/>
</dbReference>
<keyword evidence="2 4" id="KW-0479">Metal-binding</keyword>
<dbReference type="GO" id="GO:0046872">
    <property type="term" value="F:metal ion binding"/>
    <property type="evidence" value="ECO:0007669"/>
    <property type="project" value="UniProtKB-KW"/>
</dbReference>
<dbReference type="OrthoDB" id="9811281at2"/>
<keyword evidence="1 4" id="KW-0349">Heme</keyword>
<proteinExistence type="predicted"/>
<evidence type="ECO:0000256" key="2">
    <source>
        <dbReference type="ARBA" id="ARBA00022723"/>
    </source>
</evidence>
<sequence>MKRALSWLCLAALAVLTLLIGAFAFAWWSSERVLSLRIDVADPPLARVGDDGRAHGRHLFHSRGCSDCHGERGEGRVVFDVPPARVVASNLTAAGEGRHYDRDAFGRAVRHGVAHDGRALRFMPIEDYAELSDADAAALAAYLESLPAVDNDPGTTQVRPLGRLLLAFGQLELVPARHVDHRPRERAAPAPAATAEFGAYVARTCRGCHGGGYRGGRVPGTPPEMPPASDLTALHDWQAEDFRRLMREGLRPDRTPVHPLMPWQAFRTMTDVELSAMWLFFRELAATGP</sequence>
<dbReference type="InterPro" id="IPR051459">
    <property type="entry name" value="Cytochrome_c-type_DH"/>
</dbReference>
<dbReference type="Gene3D" id="1.10.760.10">
    <property type="entry name" value="Cytochrome c-like domain"/>
    <property type="match status" value="2"/>
</dbReference>
<dbReference type="Proteomes" id="UP000294599">
    <property type="component" value="Unassembled WGS sequence"/>
</dbReference>
<evidence type="ECO:0000256" key="4">
    <source>
        <dbReference type="PROSITE-ProRule" id="PRU00433"/>
    </source>
</evidence>
<feature type="domain" description="Cytochrome c" evidence="5">
    <location>
        <begin position="51"/>
        <end position="147"/>
    </location>
</feature>
<dbReference type="PANTHER" id="PTHR35008:SF4">
    <property type="entry name" value="BLL4482 PROTEIN"/>
    <property type="match status" value="1"/>
</dbReference>
<dbReference type="GO" id="GO:0020037">
    <property type="term" value="F:heme binding"/>
    <property type="evidence" value="ECO:0007669"/>
    <property type="project" value="InterPro"/>
</dbReference>
<gene>
    <name evidence="6" type="ORF">EDC25_10394</name>
</gene>
<keyword evidence="3 4" id="KW-0408">Iron</keyword>
<accession>A0A4R3LL71</accession>
<dbReference type="GO" id="GO:0009055">
    <property type="term" value="F:electron transfer activity"/>
    <property type="evidence" value="ECO:0007669"/>
    <property type="project" value="InterPro"/>
</dbReference>
<evidence type="ECO:0000256" key="3">
    <source>
        <dbReference type="ARBA" id="ARBA00023004"/>
    </source>
</evidence>
<reference evidence="6 7" key="1">
    <citation type="submission" date="2019-03" db="EMBL/GenBank/DDBJ databases">
        <title>Genomic Encyclopedia of Type Strains, Phase IV (KMG-IV): sequencing the most valuable type-strain genomes for metagenomic binning, comparative biology and taxonomic classification.</title>
        <authorList>
            <person name="Goeker M."/>
        </authorList>
    </citation>
    <scope>NUCLEOTIDE SEQUENCE [LARGE SCALE GENOMIC DNA]</scope>
    <source>
        <strain evidence="6 7">DSM 21944</strain>
    </source>
</reference>
<evidence type="ECO:0000259" key="5">
    <source>
        <dbReference type="PROSITE" id="PS51007"/>
    </source>
</evidence>
<keyword evidence="7" id="KW-1185">Reference proteome</keyword>
<evidence type="ECO:0000313" key="7">
    <source>
        <dbReference type="Proteomes" id="UP000294599"/>
    </source>
</evidence>
<dbReference type="PROSITE" id="PS51007">
    <property type="entry name" value="CYTC"/>
    <property type="match status" value="1"/>
</dbReference>
<evidence type="ECO:0000313" key="6">
    <source>
        <dbReference type="EMBL" id="TCT00326.1"/>
    </source>
</evidence>
<protein>
    <submittedName>
        <fullName evidence="6">Cytochrome c</fullName>
    </submittedName>
</protein>
<dbReference type="PANTHER" id="PTHR35008">
    <property type="entry name" value="BLL4482 PROTEIN-RELATED"/>
    <property type="match status" value="1"/>
</dbReference>
<comment type="caution">
    <text evidence="6">The sequence shown here is derived from an EMBL/GenBank/DDBJ whole genome shotgun (WGS) entry which is preliminary data.</text>
</comment>
<dbReference type="RefSeq" id="WP_123522678.1">
    <property type="nucleotide sequence ID" value="NZ_JBHLWF010000007.1"/>
</dbReference>
<dbReference type="InterPro" id="IPR009056">
    <property type="entry name" value="Cyt_c-like_dom"/>
</dbReference>
<name>A0A4R3LL71_9GAMM</name>
<dbReference type="Pfam" id="PF00034">
    <property type="entry name" value="Cytochrom_C"/>
    <property type="match status" value="1"/>
</dbReference>
<dbReference type="AlphaFoldDB" id="A0A4R3LL71"/>
<dbReference type="SUPFAM" id="SSF46626">
    <property type="entry name" value="Cytochrome c"/>
    <property type="match status" value="2"/>
</dbReference>